<comment type="caution">
    <text evidence="1">The sequence shown here is derived from an EMBL/GenBank/DDBJ whole genome shotgun (WGS) entry which is preliminary data.</text>
</comment>
<accession>A0ABR6IXP2</accession>
<evidence type="ECO:0000313" key="1">
    <source>
        <dbReference type="EMBL" id="MBB4232636.1"/>
    </source>
</evidence>
<evidence type="ECO:0000313" key="2">
    <source>
        <dbReference type="Proteomes" id="UP000551353"/>
    </source>
</evidence>
<proteinExistence type="predicted"/>
<dbReference type="RefSeq" id="WP_246719180.1">
    <property type="nucleotide sequence ID" value="NZ_JACIFX010000015.1"/>
</dbReference>
<protein>
    <recommendedName>
        <fullName evidence="3">Restriction endonuclease</fullName>
    </recommendedName>
</protein>
<reference evidence="1 2" key="1">
    <citation type="submission" date="2020-08" db="EMBL/GenBank/DDBJ databases">
        <title>Genomic Encyclopedia of Type Strains, Phase IV (KMG-V): Genome sequencing to study the core and pangenomes of soil and plant-associated prokaryotes.</title>
        <authorList>
            <person name="Whitman W."/>
        </authorList>
    </citation>
    <scope>NUCLEOTIDE SEQUENCE [LARGE SCALE GENOMIC DNA]</scope>
    <source>
        <strain evidence="1 2">SEMIA 4087</strain>
    </source>
</reference>
<keyword evidence="2" id="KW-1185">Reference proteome</keyword>
<sequence>MRQCTLWRTSTAHNNMKKIRAGCLGMQFKQRTLMQIADMICGNFEDKDSYFRYRSSTYLTEFFYDCDTDYRHDGSTRNYWVAETLKQILAEPHPGPSVPPETFGRVIKTLMDQSDAKNEDSDRPNALEMLNGALAREGFEAFYAEDRQCYLRHVATNTIATAGPNPHRPFSATELKRREQLTAYLESVSEDALIEDVLLPLFRQLGFHRITAAGHRDKQLEYGKDVWMKYTLPTQHVLYFGMQVKKGKLDAAGVSKAQTANVAEILNQVTMMLGHEVFDPEIGKRVLVDHAFIVAGGEITKAARNWLGNKLDASKRSQILFMDRDDLLNLYVVTNLPLPTAAVPTATPPDDGDLPF</sequence>
<evidence type="ECO:0008006" key="3">
    <source>
        <dbReference type="Google" id="ProtNLM"/>
    </source>
</evidence>
<organism evidence="1 2">
    <name type="scientific">Rhizobium mongolense</name>
    <dbReference type="NCBI Taxonomy" id="57676"/>
    <lineage>
        <taxon>Bacteria</taxon>
        <taxon>Pseudomonadati</taxon>
        <taxon>Pseudomonadota</taxon>
        <taxon>Alphaproteobacteria</taxon>
        <taxon>Hyphomicrobiales</taxon>
        <taxon>Rhizobiaceae</taxon>
        <taxon>Rhizobium/Agrobacterium group</taxon>
        <taxon>Rhizobium</taxon>
    </lineage>
</organism>
<dbReference type="Proteomes" id="UP000551353">
    <property type="component" value="Unassembled WGS sequence"/>
</dbReference>
<name>A0ABR6IXP2_9HYPH</name>
<gene>
    <name evidence="1" type="ORF">GGD56_006533</name>
</gene>
<dbReference type="EMBL" id="JACIFX010000015">
    <property type="protein sequence ID" value="MBB4232636.1"/>
    <property type="molecule type" value="Genomic_DNA"/>
</dbReference>